<evidence type="ECO:0000256" key="3">
    <source>
        <dbReference type="ARBA" id="ARBA00022475"/>
    </source>
</evidence>
<feature type="transmembrane region" description="Helical" evidence="8">
    <location>
        <begin position="251"/>
        <end position="271"/>
    </location>
</feature>
<dbReference type="InterPro" id="IPR050171">
    <property type="entry name" value="MFS_Transporters"/>
</dbReference>
<dbReference type="Gene3D" id="1.20.1250.20">
    <property type="entry name" value="MFS general substrate transporter like domains"/>
    <property type="match status" value="1"/>
</dbReference>
<keyword evidence="6 8" id="KW-0472">Membrane</keyword>
<keyword evidence="10" id="KW-1185">Reference proteome</keyword>
<comment type="subcellular location">
    <subcellularLocation>
        <location evidence="1">Cell membrane</location>
        <topology evidence="1">Multi-pass membrane protein</topology>
    </subcellularLocation>
</comment>
<evidence type="ECO:0000313" key="10">
    <source>
        <dbReference type="Proteomes" id="UP001592528"/>
    </source>
</evidence>
<evidence type="ECO:0000313" key="9">
    <source>
        <dbReference type="EMBL" id="MFC1402071.1"/>
    </source>
</evidence>
<dbReference type="PANTHER" id="PTHR23517:SF2">
    <property type="entry name" value="MULTIDRUG RESISTANCE PROTEIN MDTH"/>
    <property type="match status" value="1"/>
</dbReference>
<feature type="transmembrane region" description="Helical" evidence="8">
    <location>
        <begin position="376"/>
        <end position="395"/>
    </location>
</feature>
<dbReference type="SUPFAM" id="SSF103473">
    <property type="entry name" value="MFS general substrate transporter"/>
    <property type="match status" value="1"/>
</dbReference>
<dbReference type="Proteomes" id="UP001592528">
    <property type="component" value="Unassembled WGS sequence"/>
</dbReference>
<keyword evidence="2" id="KW-0813">Transport</keyword>
<keyword evidence="4 8" id="KW-0812">Transmembrane</keyword>
<evidence type="ECO:0000256" key="1">
    <source>
        <dbReference type="ARBA" id="ARBA00004651"/>
    </source>
</evidence>
<evidence type="ECO:0000256" key="5">
    <source>
        <dbReference type="ARBA" id="ARBA00022989"/>
    </source>
</evidence>
<feature type="transmembrane region" description="Helical" evidence="8">
    <location>
        <begin position="216"/>
        <end position="239"/>
    </location>
</feature>
<keyword evidence="3" id="KW-1003">Cell membrane</keyword>
<keyword evidence="5 8" id="KW-1133">Transmembrane helix</keyword>
<feature type="transmembrane region" description="Helical" evidence="8">
    <location>
        <begin position="99"/>
        <end position="116"/>
    </location>
</feature>
<dbReference type="InterPro" id="IPR036259">
    <property type="entry name" value="MFS_trans_sf"/>
</dbReference>
<sequence length="422" mass="43972">MSTLGTGSRGGAVLMAALVVDSIGNGLFLPLQLVFFSQLTDVRLGLLGVLMSAANTLTLPIPVWTGVLVDRFGAFPLVVAAQLMQGAGYLGYDRVHGPVGILLATTLVAVGVRVFWSSVFTAVADFADGSPSTRTKDTWFAWANTTRTAGLSAGGLVAAAAIADGSDGAYRAVAHGSAAAYLTAAVAIAVFVRAPGRVRGTGDPQAGYRTLLRDRVFLAFTGVNTVFATTSMMLALGLPVFVLDGLHGPRFLAPAILVGNTVLLAALAAPVIKRLAPYRRSRVVIAAAVLWAVWCLLFAALSPTLRIWLVPLLAGAALLFTAAELLHAPVSMALATGLAPAAARGRYLAVFQYSFTFAGMVAPAFFTTLFEAGRALPWLVLGAVNLLAALAMRLLEPRIPAAAQHEERPSGDDRRLPKAVGP</sequence>
<dbReference type="Pfam" id="PF07690">
    <property type="entry name" value="MFS_1"/>
    <property type="match status" value="1"/>
</dbReference>
<feature type="transmembrane region" description="Helical" evidence="8">
    <location>
        <begin position="307"/>
        <end position="326"/>
    </location>
</feature>
<name>A0ABV6UKU0_9ACTN</name>
<evidence type="ECO:0000256" key="7">
    <source>
        <dbReference type="SAM" id="MobiDB-lite"/>
    </source>
</evidence>
<protein>
    <submittedName>
        <fullName evidence="9">MFS transporter</fullName>
    </submittedName>
</protein>
<evidence type="ECO:0000256" key="2">
    <source>
        <dbReference type="ARBA" id="ARBA00022448"/>
    </source>
</evidence>
<evidence type="ECO:0000256" key="4">
    <source>
        <dbReference type="ARBA" id="ARBA00022692"/>
    </source>
</evidence>
<feature type="transmembrane region" description="Helical" evidence="8">
    <location>
        <begin position="178"/>
        <end position="196"/>
    </location>
</feature>
<dbReference type="RefSeq" id="WP_030252761.1">
    <property type="nucleotide sequence ID" value="NZ_JBHEZZ010000005.1"/>
</dbReference>
<dbReference type="InterPro" id="IPR011701">
    <property type="entry name" value="MFS"/>
</dbReference>
<reference evidence="9 10" key="1">
    <citation type="submission" date="2024-09" db="EMBL/GenBank/DDBJ databases">
        <authorList>
            <person name="Lee S.D."/>
        </authorList>
    </citation>
    <scope>NUCLEOTIDE SEQUENCE [LARGE SCALE GENOMIC DNA]</scope>
    <source>
        <strain evidence="9 10">N1-5</strain>
    </source>
</reference>
<feature type="compositionally biased region" description="Basic and acidic residues" evidence="7">
    <location>
        <begin position="404"/>
        <end position="416"/>
    </location>
</feature>
<feature type="transmembrane region" description="Helical" evidence="8">
    <location>
        <begin position="44"/>
        <end position="67"/>
    </location>
</feature>
<evidence type="ECO:0000256" key="6">
    <source>
        <dbReference type="ARBA" id="ARBA00023136"/>
    </source>
</evidence>
<proteinExistence type="predicted"/>
<feature type="region of interest" description="Disordered" evidence="7">
    <location>
        <begin position="403"/>
        <end position="422"/>
    </location>
</feature>
<accession>A0ABV6UKU0</accession>
<dbReference type="EMBL" id="JBHEZZ010000005">
    <property type="protein sequence ID" value="MFC1402071.1"/>
    <property type="molecule type" value="Genomic_DNA"/>
</dbReference>
<comment type="caution">
    <text evidence="9">The sequence shown here is derived from an EMBL/GenBank/DDBJ whole genome shotgun (WGS) entry which is preliminary data.</text>
</comment>
<feature type="transmembrane region" description="Helical" evidence="8">
    <location>
        <begin position="347"/>
        <end position="370"/>
    </location>
</feature>
<feature type="transmembrane region" description="Helical" evidence="8">
    <location>
        <begin position="283"/>
        <end position="301"/>
    </location>
</feature>
<evidence type="ECO:0000256" key="8">
    <source>
        <dbReference type="SAM" id="Phobius"/>
    </source>
</evidence>
<gene>
    <name evidence="9" type="ORF">ACEZDJ_12315</name>
</gene>
<organism evidence="9 10">
    <name type="scientific">Streptacidiphilus cavernicola</name>
    <dbReference type="NCBI Taxonomy" id="3342716"/>
    <lineage>
        <taxon>Bacteria</taxon>
        <taxon>Bacillati</taxon>
        <taxon>Actinomycetota</taxon>
        <taxon>Actinomycetes</taxon>
        <taxon>Kitasatosporales</taxon>
        <taxon>Streptomycetaceae</taxon>
        <taxon>Streptacidiphilus</taxon>
    </lineage>
</organism>
<feature type="transmembrane region" description="Helical" evidence="8">
    <location>
        <begin position="12"/>
        <end position="37"/>
    </location>
</feature>
<dbReference type="PANTHER" id="PTHR23517">
    <property type="entry name" value="RESISTANCE PROTEIN MDTM, PUTATIVE-RELATED-RELATED"/>
    <property type="match status" value="1"/>
</dbReference>